<accession>A0A7I9VNL3</accession>
<dbReference type="GO" id="GO:0006865">
    <property type="term" value="P:amino acid transport"/>
    <property type="evidence" value="ECO:0007669"/>
    <property type="project" value="TreeGrafter"/>
</dbReference>
<organism evidence="7 8">
    <name type="scientific">Anaeromyxobacter diazotrophicus</name>
    <dbReference type="NCBI Taxonomy" id="2590199"/>
    <lineage>
        <taxon>Bacteria</taxon>
        <taxon>Pseudomonadati</taxon>
        <taxon>Myxococcota</taxon>
        <taxon>Myxococcia</taxon>
        <taxon>Myxococcales</taxon>
        <taxon>Cystobacterineae</taxon>
        <taxon>Anaeromyxobacteraceae</taxon>
        <taxon>Anaeromyxobacter</taxon>
    </lineage>
</organism>
<dbReference type="InterPro" id="IPR051455">
    <property type="entry name" value="Bact_solute-bind_prot3"/>
</dbReference>
<dbReference type="Proteomes" id="UP000503640">
    <property type="component" value="Unassembled WGS sequence"/>
</dbReference>
<sequence>MELSRRTVTLAALAAALTTAPGLARAGKTLDAVRHRGEVVCGVNTSGAGFSGTDSQGRWTGLDVDMCRAVAAAVLKDANKVRFVPLNSQQRFTALQSGEVDVLSRNTTWSLTRDASLGIVFTGINYFDGQGFMVPKKLKVDSAKKLGGAQLCVQAGTTSEKNVAEWFAAHGLKYKSVVFDNAEAIQAAFFSGRCQAYTTDMSDLAGARTHAQNPSDWVVLPEVISKEPLGPAVRRGDDEWFQIVRWTLFAMIEAEEDGITQATADQLRTSSKSPDVQRMLGVGEDTGKLLGLDKEWSYRIVKQVGTYGDSFERNLGPKTPVGLPRGVNKLWTQGGLMYAPPVR</sequence>
<dbReference type="CDD" id="cd13692">
    <property type="entry name" value="PBP2_BztA"/>
    <property type="match status" value="1"/>
</dbReference>
<keyword evidence="3 5" id="KW-0732">Signal</keyword>
<evidence type="ECO:0000256" key="1">
    <source>
        <dbReference type="ARBA" id="ARBA00010333"/>
    </source>
</evidence>
<reference evidence="8" key="1">
    <citation type="journal article" date="2020" name="Appl. Environ. Microbiol.">
        <title>Diazotrophic Anaeromyxobacter Isolates from Soils.</title>
        <authorList>
            <person name="Masuda Y."/>
            <person name="Yamanaka H."/>
            <person name="Xu Z.X."/>
            <person name="Shiratori Y."/>
            <person name="Aono T."/>
            <person name="Amachi S."/>
            <person name="Senoo K."/>
            <person name="Itoh H."/>
        </authorList>
    </citation>
    <scope>NUCLEOTIDE SEQUENCE [LARGE SCALE GENOMIC DNA]</scope>
    <source>
        <strain evidence="8">R267</strain>
    </source>
</reference>
<protein>
    <submittedName>
        <fullName evidence="7">Amino acid ABC transporter substrate-binding protein</fullName>
    </submittedName>
</protein>
<dbReference type="PANTHER" id="PTHR30085:SF7">
    <property type="entry name" value="AMINO-ACID ABC TRANSPORTER-BINDING PROTEIN YHDW-RELATED"/>
    <property type="match status" value="1"/>
</dbReference>
<evidence type="ECO:0000256" key="3">
    <source>
        <dbReference type="ARBA" id="ARBA00022729"/>
    </source>
</evidence>
<dbReference type="PANTHER" id="PTHR30085">
    <property type="entry name" value="AMINO ACID ABC TRANSPORTER PERMEASE"/>
    <property type="match status" value="1"/>
</dbReference>
<feature type="signal peptide" evidence="5">
    <location>
        <begin position="1"/>
        <end position="26"/>
    </location>
</feature>
<keyword evidence="8" id="KW-1185">Reference proteome</keyword>
<gene>
    <name evidence="7" type="ORF">AMYX_25290</name>
</gene>
<dbReference type="Pfam" id="PF00497">
    <property type="entry name" value="SBP_bac_3"/>
    <property type="match status" value="1"/>
</dbReference>
<dbReference type="EMBL" id="BJTG01000005">
    <property type="protein sequence ID" value="GEJ57788.1"/>
    <property type="molecule type" value="Genomic_DNA"/>
</dbReference>
<evidence type="ECO:0000256" key="2">
    <source>
        <dbReference type="ARBA" id="ARBA00022448"/>
    </source>
</evidence>
<evidence type="ECO:0000256" key="5">
    <source>
        <dbReference type="SAM" id="SignalP"/>
    </source>
</evidence>
<comment type="similarity">
    <text evidence="1 4">Belongs to the bacterial solute-binding protein 3 family.</text>
</comment>
<dbReference type="Gene3D" id="3.40.190.10">
    <property type="entry name" value="Periplasmic binding protein-like II"/>
    <property type="match status" value="2"/>
</dbReference>
<evidence type="ECO:0000259" key="6">
    <source>
        <dbReference type="SMART" id="SM00062"/>
    </source>
</evidence>
<dbReference type="RefSeq" id="WP_176065675.1">
    <property type="nucleotide sequence ID" value="NZ_BJTG01000005.1"/>
</dbReference>
<name>A0A7I9VNL3_9BACT</name>
<feature type="domain" description="Solute-binding protein family 3/N-terminal" evidence="6">
    <location>
        <begin position="38"/>
        <end position="267"/>
    </location>
</feature>
<dbReference type="AlphaFoldDB" id="A0A7I9VNL3"/>
<proteinExistence type="inferred from homology"/>
<feature type="chain" id="PRO_5029875741" evidence="5">
    <location>
        <begin position="27"/>
        <end position="343"/>
    </location>
</feature>
<comment type="caution">
    <text evidence="7">The sequence shown here is derived from an EMBL/GenBank/DDBJ whole genome shotgun (WGS) entry which is preliminary data.</text>
</comment>
<evidence type="ECO:0000256" key="4">
    <source>
        <dbReference type="RuleBase" id="RU003744"/>
    </source>
</evidence>
<evidence type="ECO:0000313" key="8">
    <source>
        <dbReference type="Proteomes" id="UP000503640"/>
    </source>
</evidence>
<dbReference type="PROSITE" id="PS01039">
    <property type="entry name" value="SBP_BACTERIAL_3"/>
    <property type="match status" value="1"/>
</dbReference>
<dbReference type="SMART" id="SM00062">
    <property type="entry name" value="PBPb"/>
    <property type="match status" value="1"/>
</dbReference>
<keyword evidence="2" id="KW-0813">Transport</keyword>
<dbReference type="InterPro" id="IPR001638">
    <property type="entry name" value="Solute-binding_3/MltF_N"/>
</dbReference>
<dbReference type="InterPro" id="IPR018313">
    <property type="entry name" value="SBP_3_CS"/>
</dbReference>
<dbReference type="SUPFAM" id="SSF53850">
    <property type="entry name" value="Periplasmic binding protein-like II"/>
    <property type="match status" value="1"/>
</dbReference>
<evidence type="ECO:0000313" key="7">
    <source>
        <dbReference type="EMBL" id="GEJ57788.1"/>
    </source>
</evidence>